<keyword evidence="2" id="KW-1185">Reference proteome</keyword>
<dbReference type="AlphaFoldDB" id="A0A0C3DUA9"/>
<dbReference type="HOGENOM" id="CLU_003703_6_1_1"/>
<proteinExistence type="predicted"/>
<evidence type="ECO:0000313" key="2">
    <source>
        <dbReference type="Proteomes" id="UP000053989"/>
    </source>
</evidence>
<sequence>YPVYHVHWLRAKALRDRWDEEVQLLTCETEWTRRFFSSWVDFWSGQSAAAAATNNAGLVCYSARQCQMYQQLKSIC</sequence>
<protein>
    <submittedName>
        <fullName evidence="1">Uncharacterized protein</fullName>
    </submittedName>
</protein>
<organism evidence="1 2">
    <name type="scientific">Scleroderma citrinum Foug A</name>
    <dbReference type="NCBI Taxonomy" id="1036808"/>
    <lineage>
        <taxon>Eukaryota</taxon>
        <taxon>Fungi</taxon>
        <taxon>Dikarya</taxon>
        <taxon>Basidiomycota</taxon>
        <taxon>Agaricomycotina</taxon>
        <taxon>Agaricomycetes</taxon>
        <taxon>Agaricomycetidae</taxon>
        <taxon>Boletales</taxon>
        <taxon>Sclerodermatineae</taxon>
        <taxon>Sclerodermataceae</taxon>
        <taxon>Scleroderma</taxon>
    </lineage>
</organism>
<name>A0A0C3DUA9_9AGAM</name>
<dbReference type="Proteomes" id="UP000053989">
    <property type="component" value="Unassembled WGS sequence"/>
</dbReference>
<accession>A0A0C3DUA9</accession>
<feature type="non-terminal residue" evidence="1">
    <location>
        <position position="1"/>
    </location>
</feature>
<dbReference type="EMBL" id="KN822069">
    <property type="protein sequence ID" value="KIM59774.1"/>
    <property type="molecule type" value="Genomic_DNA"/>
</dbReference>
<reference evidence="1 2" key="1">
    <citation type="submission" date="2014-04" db="EMBL/GenBank/DDBJ databases">
        <authorList>
            <consortium name="DOE Joint Genome Institute"/>
            <person name="Kuo A."/>
            <person name="Kohler A."/>
            <person name="Nagy L.G."/>
            <person name="Floudas D."/>
            <person name="Copeland A."/>
            <person name="Barry K.W."/>
            <person name="Cichocki N."/>
            <person name="Veneault-Fourrey C."/>
            <person name="LaButti K."/>
            <person name="Lindquist E.A."/>
            <person name="Lipzen A."/>
            <person name="Lundell T."/>
            <person name="Morin E."/>
            <person name="Murat C."/>
            <person name="Sun H."/>
            <person name="Tunlid A."/>
            <person name="Henrissat B."/>
            <person name="Grigoriev I.V."/>
            <person name="Hibbett D.S."/>
            <person name="Martin F."/>
            <person name="Nordberg H.P."/>
            <person name="Cantor M.N."/>
            <person name="Hua S.X."/>
        </authorList>
    </citation>
    <scope>NUCLEOTIDE SEQUENCE [LARGE SCALE GENOMIC DNA]</scope>
    <source>
        <strain evidence="1 2">Foug A</strain>
    </source>
</reference>
<evidence type="ECO:0000313" key="1">
    <source>
        <dbReference type="EMBL" id="KIM59774.1"/>
    </source>
</evidence>
<gene>
    <name evidence="1" type="ORF">SCLCIDRAFT_125507</name>
</gene>
<dbReference type="OrthoDB" id="3232711at2759"/>
<dbReference type="InParanoid" id="A0A0C3DUA9"/>
<reference evidence="2" key="2">
    <citation type="submission" date="2015-01" db="EMBL/GenBank/DDBJ databases">
        <title>Evolutionary Origins and Diversification of the Mycorrhizal Mutualists.</title>
        <authorList>
            <consortium name="DOE Joint Genome Institute"/>
            <consortium name="Mycorrhizal Genomics Consortium"/>
            <person name="Kohler A."/>
            <person name="Kuo A."/>
            <person name="Nagy L.G."/>
            <person name="Floudas D."/>
            <person name="Copeland A."/>
            <person name="Barry K.W."/>
            <person name="Cichocki N."/>
            <person name="Veneault-Fourrey C."/>
            <person name="LaButti K."/>
            <person name="Lindquist E.A."/>
            <person name="Lipzen A."/>
            <person name="Lundell T."/>
            <person name="Morin E."/>
            <person name="Murat C."/>
            <person name="Riley R."/>
            <person name="Ohm R."/>
            <person name="Sun H."/>
            <person name="Tunlid A."/>
            <person name="Henrissat B."/>
            <person name="Grigoriev I.V."/>
            <person name="Hibbett D.S."/>
            <person name="Martin F."/>
        </authorList>
    </citation>
    <scope>NUCLEOTIDE SEQUENCE [LARGE SCALE GENOMIC DNA]</scope>
    <source>
        <strain evidence="2">Foug A</strain>
    </source>
</reference>